<evidence type="ECO:0000256" key="4">
    <source>
        <dbReference type="ARBA" id="ARBA00022989"/>
    </source>
</evidence>
<dbReference type="PANTHER" id="PTHR21716:SF16">
    <property type="entry name" value="BLL1467 PROTEIN"/>
    <property type="match status" value="1"/>
</dbReference>
<keyword evidence="4 6" id="KW-1133">Transmembrane helix</keyword>
<dbReference type="GO" id="GO:0055085">
    <property type="term" value="P:transmembrane transport"/>
    <property type="evidence" value="ECO:0007669"/>
    <property type="project" value="TreeGrafter"/>
</dbReference>
<feature type="transmembrane region" description="Helical" evidence="6">
    <location>
        <begin position="30"/>
        <end position="48"/>
    </location>
</feature>
<dbReference type="EMBL" id="CP040818">
    <property type="protein sequence ID" value="QDL91260.1"/>
    <property type="molecule type" value="Genomic_DNA"/>
</dbReference>
<evidence type="ECO:0000313" key="8">
    <source>
        <dbReference type="Proteomes" id="UP000305888"/>
    </source>
</evidence>
<feature type="transmembrane region" description="Helical" evidence="6">
    <location>
        <begin position="7"/>
        <end position="24"/>
    </location>
</feature>
<keyword evidence="5 6" id="KW-0472">Membrane</keyword>
<proteinExistence type="inferred from homology"/>
<dbReference type="Pfam" id="PF01594">
    <property type="entry name" value="AI-2E_transport"/>
    <property type="match status" value="1"/>
</dbReference>
<dbReference type="GO" id="GO:0016020">
    <property type="term" value="C:membrane"/>
    <property type="evidence" value="ECO:0007669"/>
    <property type="project" value="UniProtKB-SubCell"/>
</dbReference>
<dbReference type="OrthoDB" id="9799225at2"/>
<comment type="similarity">
    <text evidence="2">Belongs to the autoinducer-2 exporter (AI-2E) (TC 2.A.86) family.</text>
</comment>
<evidence type="ECO:0000256" key="1">
    <source>
        <dbReference type="ARBA" id="ARBA00004141"/>
    </source>
</evidence>
<evidence type="ECO:0000256" key="5">
    <source>
        <dbReference type="ARBA" id="ARBA00023136"/>
    </source>
</evidence>
<evidence type="ECO:0000256" key="2">
    <source>
        <dbReference type="ARBA" id="ARBA00009773"/>
    </source>
</evidence>
<dbReference type="Proteomes" id="UP000305888">
    <property type="component" value="Chromosome"/>
</dbReference>
<gene>
    <name evidence="7" type="ORF">FDP22_05370</name>
</gene>
<evidence type="ECO:0000256" key="6">
    <source>
        <dbReference type="SAM" id="Phobius"/>
    </source>
</evidence>
<reference evidence="7 8" key="1">
    <citation type="submission" date="2019-06" db="EMBL/GenBank/DDBJ databases">
        <title>Genome sequence of Rhodobacteraceae bacterium D4M1.</title>
        <authorList>
            <person name="Cao J."/>
        </authorList>
    </citation>
    <scope>NUCLEOTIDE SEQUENCE [LARGE SCALE GENOMIC DNA]</scope>
    <source>
        <strain evidence="7 8">D4M1</strain>
    </source>
</reference>
<feature type="transmembrane region" description="Helical" evidence="6">
    <location>
        <begin position="314"/>
        <end position="333"/>
    </location>
</feature>
<evidence type="ECO:0000256" key="3">
    <source>
        <dbReference type="ARBA" id="ARBA00022692"/>
    </source>
</evidence>
<dbReference type="PANTHER" id="PTHR21716">
    <property type="entry name" value="TRANSMEMBRANE PROTEIN"/>
    <property type="match status" value="1"/>
</dbReference>
<feature type="transmembrane region" description="Helical" evidence="6">
    <location>
        <begin position="207"/>
        <end position="234"/>
    </location>
</feature>
<keyword evidence="8" id="KW-1185">Reference proteome</keyword>
<dbReference type="RefSeq" id="WP_138575658.1">
    <property type="nucleotide sequence ID" value="NZ_CP040818.1"/>
</dbReference>
<protein>
    <submittedName>
        <fullName evidence="7">AI-2E family transporter</fullName>
    </submittedName>
</protein>
<feature type="transmembrane region" description="Helical" evidence="6">
    <location>
        <begin position="142"/>
        <end position="165"/>
    </location>
</feature>
<comment type="subcellular location">
    <subcellularLocation>
        <location evidence="1">Membrane</location>
        <topology evidence="1">Multi-pass membrane protein</topology>
    </subcellularLocation>
</comment>
<keyword evidence="3 6" id="KW-0812">Transmembrane</keyword>
<sequence>MKYLARLMDQAPVGIFIIALLATLQVAQEVFAPIMLAIMVGIVLSPLADWLRKRHLSDAAVALILLVAGLGFLALLLGALATPVSELVEQWPSIWSRLQLVLIDVRSALSSLQTVQERLTAAMKDESQMTVQLDGGGGVGFALTYAPALVAQTLVFVGALFFFLLTRKSIYNTIAQMGRTKEERVHLAEILADAEGRVSRYFLSISVINAILGTMVALVMFLLGMPFAMVWGLVAAVMNYVLYLGPALFTGMLLIGGVIHFTGLYALLPAASFLCLNMLEGQFITPAIIGRTMTVNPLLVFISLVFWIWLWGPIGGIISIPLLLVITALVSAGERRRHLPEPMVEEA</sequence>
<dbReference type="AlphaFoldDB" id="A0A5B8FVS2"/>
<organism evidence="7 8">
    <name type="scientific">Paroceanicella profunda</name>
    <dbReference type="NCBI Taxonomy" id="2579971"/>
    <lineage>
        <taxon>Bacteria</taxon>
        <taxon>Pseudomonadati</taxon>
        <taxon>Pseudomonadota</taxon>
        <taxon>Alphaproteobacteria</taxon>
        <taxon>Rhodobacterales</taxon>
        <taxon>Paracoccaceae</taxon>
        <taxon>Paroceanicella</taxon>
    </lineage>
</organism>
<evidence type="ECO:0000313" key="7">
    <source>
        <dbReference type="EMBL" id="QDL91260.1"/>
    </source>
</evidence>
<feature type="transmembrane region" description="Helical" evidence="6">
    <location>
        <begin position="240"/>
        <end position="268"/>
    </location>
</feature>
<name>A0A5B8FVS2_9RHOB</name>
<dbReference type="InterPro" id="IPR002549">
    <property type="entry name" value="AI-2E-like"/>
</dbReference>
<accession>A0A5B8FVS2</accession>
<feature type="transmembrane region" description="Helical" evidence="6">
    <location>
        <begin position="60"/>
        <end position="81"/>
    </location>
</feature>
<dbReference type="KEGG" id="ppru:FDP22_05370"/>